<evidence type="ECO:0000256" key="2">
    <source>
        <dbReference type="ARBA" id="ARBA00023306"/>
    </source>
</evidence>
<dbReference type="Proteomes" id="UP000601027">
    <property type="component" value="Unassembled WGS sequence"/>
</dbReference>
<feature type="non-terminal residue" evidence="3">
    <location>
        <position position="65"/>
    </location>
</feature>
<comment type="caution">
    <text evidence="3">The sequence shown here is derived from an EMBL/GenBank/DDBJ whole genome shotgun (WGS) entry which is preliminary data.</text>
</comment>
<keyword evidence="1" id="KW-0132">Cell division</keyword>
<protein>
    <submittedName>
        <fullName evidence="3">UDP-N-acetylmuramoyl-L-alanyl-D-glutamate--2, 6-diaminopimelate ligase</fullName>
    </submittedName>
</protein>
<name>A0ABS1Y2S4_9ACTN</name>
<dbReference type="SUPFAM" id="SSF63418">
    <property type="entry name" value="MurE/MurF N-terminal domain"/>
    <property type="match status" value="1"/>
</dbReference>
<organism evidence="3 4">
    <name type="scientific">Micromonospora parastrephiae</name>
    <dbReference type="NCBI Taxonomy" id="2806101"/>
    <lineage>
        <taxon>Bacteria</taxon>
        <taxon>Bacillati</taxon>
        <taxon>Actinomycetota</taxon>
        <taxon>Actinomycetes</taxon>
        <taxon>Micromonosporales</taxon>
        <taxon>Micromonosporaceae</taxon>
        <taxon>Micromonospora</taxon>
    </lineage>
</organism>
<dbReference type="Gene3D" id="3.40.1390.10">
    <property type="entry name" value="MurE/MurF, N-terminal domain"/>
    <property type="match status" value="1"/>
</dbReference>
<reference evidence="3 4" key="1">
    <citation type="submission" date="2021-01" db="EMBL/GenBank/DDBJ databases">
        <title>Draft genome sequence of Micromonospora sp. strain STR1_7.</title>
        <authorList>
            <person name="Karlyshev A."/>
            <person name="Jawad R."/>
        </authorList>
    </citation>
    <scope>NUCLEOTIDE SEQUENCE [LARGE SCALE GENOMIC DNA]</scope>
    <source>
        <strain evidence="3 4">STR1-7</strain>
    </source>
</reference>
<proteinExistence type="predicted"/>
<keyword evidence="3" id="KW-0436">Ligase</keyword>
<dbReference type="EMBL" id="JAEVHM010000375">
    <property type="protein sequence ID" value="MBM0235816.1"/>
    <property type="molecule type" value="Genomic_DNA"/>
</dbReference>
<accession>A0ABS1Y2S4</accession>
<gene>
    <name evidence="3" type="ORF">JNW91_31125</name>
</gene>
<evidence type="ECO:0000256" key="1">
    <source>
        <dbReference type="ARBA" id="ARBA00022618"/>
    </source>
</evidence>
<evidence type="ECO:0000313" key="4">
    <source>
        <dbReference type="Proteomes" id="UP000601027"/>
    </source>
</evidence>
<sequence length="65" mass="6702">MPGNPRPRTVTGVRLGDLAVRLAVDLPADAADVVVTGATHASQEVRPGDLYAALPGARRHGAEFA</sequence>
<keyword evidence="4" id="KW-1185">Reference proteome</keyword>
<keyword evidence="2" id="KW-0131">Cell cycle</keyword>
<dbReference type="GO" id="GO:0016874">
    <property type="term" value="F:ligase activity"/>
    <property type="evidence" value="ECO:0007669"/>
    <property type="project" value="UniProtKB-KW"/>
</dbReference>
<dbReference type="InterPro" id="IPR035911">
    <property type="entry name" value="MurE/MurF_N"/>
</dbReference>
<evidence type="ECO:0000313" key="3">
    <source>
        <dbReference type="EMBL" id="MBM0235816.1"/>
    </source>
</evidence>